<evidence type="ECO:0000256" key="1">
    <source>
        <dbReference type="SAM" id="Phobius"/>
    </source>
</evidence>
<evidence type="ECO:0000313" key="2">
    <source>
        <dbReference type="EMBL" id="MPC27969.1"/>
    </source>
</evidence>
<dbReference type="EMBL" id="VSRR010001833">
    <property type="protein sequence ID" value="MPC27969.1"/>
    <property type="molecule type" value="Genomic_DNA"/>
</dbReference>
<dbReference type="Proteomes" id="UP000324222">
    <property type="component" value="Unassembled WGS sequence"/>
</dbReference>
<reference evidence="2 3" key="1">
    <citation type="submission" date="2019-05" db="EMBL/GenBank/DDBJ databases">
        <title>Another draft genome of Portunus trituberculatus and its Hox gene families provides insights of decapod evolution.</title>
        <authorList>
            <person name="Jeong J.-H."/>
            <person name="Song I."/>
            <person name="Kim S."/>
            <person name="Choi T."/>
            <person name="Kim D."/>
            <person name="Ryu S."/>
            <person name="Kim W."/>
        </authorList>
    </citation>
    <scope>NUCLEOTIDE SEQUENCE [LARGE SCALE GENOMIC DNA]</scope>
    <source>
        <tissue evidence="2">Muscle</tissue>
    </source>
</reference>
<keyword evidence="3" id="KW-1185">Reference proteome</keyword>
<gene>
    <name evidence="2" type="ORF">E2C01_021161</name>
</gene>
<comment type="caution">
    <text evidence="2">The sequence shown here is derived from an EMBL/GenBank/DDBJ whole genome shotgun (WGS) entry which is preliminary data.</text>
</comment>
<protein>
    <submittedName>
        <fullName evidence="2">Uncharacterized protein</fullName>
    </submittedName>
</protein>
<keyword evidence="1" id="KW-1133">Transmembrane helix</keyword>
<feature type="transmembrane region" description="Helical" evidence="1">
    <location>
        <begin position="12"/>
        <end position="29"/>
    </location>
</feature>
<keyword evidence="1" id="KW-0812">Transmembrane</keyword>
<proteinExistence type="predicted"/>
<sequence length="63" mass="7798">MALKEDKKGRGYLSTFYVFIYVFFSWFIFTRVFIFFLFMWVVSVVVFLFYFCVLCFARLVWVI</sequence>
<name>A0A5B7E3G8_PORTR</name>
<feature type="transmembrane region" description="Helical" evidence="1">
    <location>
        <begin position="35"/>
        <end position="61"/>
    </location>
</feature>
<dbReference type="AlphaFoldDB" id="A0A5B7E3G8"/>
<keyword evidence="1" id="KW-0472">Membrane</keyword>
<evidence type="ECO:0000313" key="3">
    <source>
        <dbReference type="Proteomes" id="UP000324222"/>
    </source>
</evidence>
<organism evidence="2 3">
    <name type="scientific">Portunus trituberculatus</name>
    <name type="common">Swimming crab</name>
    <name type="synonym">Neptunus trituberculatus</name>
    <dbReference type="NCBI Taxonomy" id="210409"/>
    <lineage>
        <taxon>Eukaryota</taxon>
        <taxon>Metazoa</taxon>
        <taxon>Ecdysozoa</taxon>
        <taxon>Arthropoda</taxon>
        <taxon>Crustacea</taxon>
        <taxon>Multicrustacea</taxon>
        <taxon>Malacostraca</taxon>
        <taxon>Eumalacostraca</taxon>
        <taxon>Eucarida</taxon>
        <taxon>Decapoda</taxon>
        <taxon>Pleocyemata</taxon>
        <taxon>Brachyura</taxon>
        <taxon>Eubrachyura</taxon>
        <taxon>Portunoidea</taxon>
        <taxon>Portunidae</taxon>
        <taxon>Portuninae</taxon>
        <taxon>Portunus</taxon>
    </lineage>
</organism>
<accession>A0A5B7E3G8</accession>